<proteinExistence type="inferred from homology"/>
<evidence type="ECO:0000256" key="6">
    <source>
        <dbReference type="HAMAP-Rule" id="MF_01216"/>
    </source>
</evidence>
<reference evidence="8 9" key="1">
    <citation type="submission" date="2020-04" db="EMBL/GenBank/DDBJ databases">
        <title>Molecular characterization of pseudomonads from Agaricus bisporus reveal novel blotch 2 pathogens in Western Europe.</title>
        <authorList>
            <person name="Taparia T."/>
            <person name="Krijger M."/>
            <person name="Haynes E."/>
            <person name="Elpinstone J.G."/>
            <person name="Noble R."/>
            <person name="Van Der Wolf J."/>
        </authorList>
    </citation>
    <scope>NUCLEOTIDE SEQUENCE [LARGE SCALE GENOMIC DNA]</scope>
    <source>
        <strain evidence="8 9">IPO3738</strain>
    </source>
</reference>
<dbReference type="EMBL" id="JACAQE010000010">
    <property type="protein sequence ID" value="NWC17712.1"/>
    <property type="molecule type" value="Genomic_DNA"/>
</dbReference>
<feature type="binding site" evidence="6">
    <location>
        <position position="9"/>
    </location>
    <ligand>
        <name>FMN</name>
        <dbReference type="ChEBI" id="CHEBI:58210"/>
    </ligand>
</feature>
<comment type="cofactor">
    <cofactor evidence="6">
        <name>FMN</name>
        <dbReference type="ChEBI" id="CHEBI:58210"/>
    </cofactor>
    <text evidence="6">Binds 1 FMN per subunit.</text>
</comment>
<name>A0A7Y8CGU5_9PSED</name>
<comment type="caution">
    <text evidence="8">The sequence shown here is derived from an EMBL/GenBank/DDBJ whole genome shotgun (WGS) entry which is preliminary data.</text>
</comment>
<comment type="similarity">
    <text evidence="6">Belongs to the azoreductase type 1 family.</text>
</comment>
<dbReference type="GO" id="GO:0016655">
    <property type="term" value="F:oxidoreductase activity, acting on NAD(P)H, quinone or similar compound as acceptor"/>
    <property type="evidence" value="ECO:0007669"/>
    <property type="project" value="InterPro"/>
</dbReference>
<evidence type="ECO:0000256" key="2">
    <source>
        <dbReference type="ARBA" id="ARBA00022643"/>
    </source>
</evidence>
<feature type="binding site" evidence="6">
    <location>
        <begin position="15"/>
        <end position="17"/>
    </location>
    <ligand>
        <name>FMN</name>
        <dbReference type="ChEBI" id="CHEBI:58210"/>
    </ligand>
</feature>
<protein>
    <recommendedName>
        <fullName evidence="6">FMN dependent NADH:quinone oxidoreductase</fullName>
        <ecNumber evidence="6">1.6.5.-</ecNumber>
    </recommendedName>
    <alternativeName>
        <fullName evidence="6">Azo-dye reductase</fullName>
    </alternativeName>
    <alternativeName>
        <fullName evidence="6">FMN-dependent NADH-azo compound oxidoreductase</fullName>
    </alternativeName>
    <alternativeName>
        <fullName evidence="6">FMN-dependent NADH-azoreductase</fullName>
        <ecNumber evidence="6">1.7.1.17</ecNumber>
    </alternativeName>
</protein>
<dbReference type="PANTHER" id="PTHR43741:SF4">
    <property type="entry name" value="FMN-DEPENDENT NADH:QUINONE OXIDOREDUCTASE"/>
    <property type="match status" value="1"/>
</dbReference>
<keyword evidence="4 6" id="KW-0520">NAD</keyword>
<keyword evidence="1 6" id="KW-0285">Flavoprotein</keyword>
<comment type="catalytic activity">
    <reaction evidence="6">
        <text>2 a quinone + NADH + H(+) = 2 a 1,4-benzosemiquinone + NAD(+)</text>
        <dbReference type="Rhea" id="RHEA:65952"/>
        <dbReference type="ChEBI" id="CHEBI:15378"/>
        <dbReference type="ChEBI" id="CHEBI:57540"/>
        <dbReference type="ChEBI" id="CHEBI:57945"/>
        <dbReference type="ChEBI" id="CHEBI:132124"/>
        <dbReference type="ChEBI" id="CHEBI:134225"/>
    </reaction>
</comment>
<evidence type="ECO:0000313" key="8">
    <source>
        <dbReference type="EMBL" id="NWC17712.1"/>
    </source>
</evidence>
<evidence type="ECO:0000256" key="4">
    <source>
        <dbReference type="ARBA" id="ARBA00023027"/>
    </source>
</evidence>
<evidence type="ECO:0000256" key="1">
    <source>
        <dbReference type="ARBA" id="ARBA00022630"/>
    </source>
</evidence>
<dbReference type="GO" id="GO:0009055">
    <property type="term" value="F:electron transfer activity"/>
    <property type="evidence" value="ECO:0007669"/>
    <property type="project" value="UniProtKB-UniRule"/>
</dbReference>
<dbReference type="AlphaFoldDB" id="A0A7Y8CGU5"/>
<dbReference type="GO" id="GO:0010181">
    <property type="term" value="F:FMN binding"/>
    <property type="evidence" value="ECO:0007669"/>
    <property type="project" value="UniProtKB-UniRule"/>
</dbReference>
<keyword evidence="2 6" id="KW-0288">FMN</keyword>
<dbReference type="GO" id="GO:0016652">
    <property type="term" value="F:oxidoreductase activity, acting on NAD(P)H as acceptor"/>
    <property type="evidence" value="ECO:0007669"/>
    <property type="project" value="UniProtKB-UniRule"/>
</dbReference>
<gene>
    <name evidence="6" type="primary">azoR</name>
    <name evidence="8" type="ORF">HX845_28935</name>
</gene>
<dbReference type="EC" id="1.7.1.17" evidence="6"/>
<dbReference type="Proteomes" id="UP000517547">
    <property type="component" value="Unassembled WGS sequence"/>
</dbReference>
<evidence type="ECO:0000259" key="7">
    <source>
        <dbReference type="Pfam" id="PF02525"/>
    </source>
</evidence>
<dbReference type="RefSeq" id="WP_017128971.1">
    <property type="nucleotide sequence ID" value="NZ_JACAQE010000010.1"/>
</dbReference>
<accession>A0A7Y8CGU5</accession>
<keyword evidence="3 6" id="KW-0560">Oxidoreductase</keyword>
<comment type="function">
    <text evidence="6">Quinone reductase that provides resistance to thiol-specific stress caused by electrophilic quinones.</text>
</comment>
<evidence type="ECO:0000256" key="5">
    <source>
        <dbReference type="ARBA" id="ARBA00048542"/>
    </source>
</evidence>
<dbReference type="InterPro" id="IPR050104">
    <property type="entry name" value="FMN-dep_NADH:Q_OxRdtase_AzoR1"/>
</dbReference>
<comment type="catalytic activity">
    <reaction evidence="5">
        <text>N,N-dimethyl-1,4-phenylenediamine + anthranilate + 2 NAD(+) = 2-(4-dimethylaminophenyl)diazenylbenzoate + 2 NADH + 2 H(+)</text>
        <dbReference type="Rhea" id="RHEA:55872"/>
        <dbReference type="ChEBI" id="CHEBI:15378"/>
        <dbReference type="ChEBI" id="CHEBI:15783"/>
        <dbReference type="ChEBI" id="CHEBI:16567"/>
        <dbReference type="ChEBI" id="CHEBI:57540"/>
        <dbReference type="ChEBI" id="CHEBI:57945"/>
        <dbReference type="ChEBI" id="CHEBI:71579"/>
        <dbReference type="EC" id="1.7.1.17"/>
    </reaction>
    <physiologicalReaction direction="right-to-left" evidence="5">
        <dbReference type="Rhea" id="RHEA:55874"/>
    </physiologicalReaction>
</comment>
<feature type="domain" description="Flavodoxin-like fold" evidence="7">
    <location>
        <begin position="1"/>
        <end position="199"/>
    </location>
</feature>
<dbReference type="HAMAP" id="MF_01216">
    <property type="entry name" value="Azoreductase_type1"/>
    <property type="match status" value="1"/>
</dbReference>
<evidence type="ECO:0000256" key="3">
    <source>
        <dbReference type="ARBA" id="ARBA00023002"/>
    </source>
</evidence>
<dbReference type="PANTHER" id="PTHR43741">
    <property type="entry name" value="FMN-DEPENDENT NADH-AZOREDUCTASE 1"/>
    <property type="match status" value="1"/>
</dbReference>
<comment type="caution">
    <text evidence="6">Lacks conserved residue(s) required for the propagation of feature annotation.</text>
</comment>
<dbReference type="InterPro" id="IPR029039">
    <property type="entry name" value="Flavoprotein-like_sf"/>
</dbReference>
<dbReference type="InterPro" id="IPR003680">
    <property type="entry name" value="Flavodoxin_fold"/>
</dbReference>
<dbReference type="SUPFAM" id="SSF52218">
    <property type="entry name" value="Flavoproteins"/>
    <property type="match status" value="1"/>
</dbReference>
<organism evidence="8 9">
    <name type="scientific">Pseudomonas gingeri</name>
    <dbReference type="NCBI Taxonomy" id="117681"/>
    <lineage>
        <taxon>Bacteria</taxon>
        <taxon>Pseudomonadati</taxon>
        <taxon>Pseudomonadota</taxon>
        <taxon>Gammaproteobacteria</taxon>
        <taxon>Pseudomonadales</taxon>
        <taxon>Pseudomonadaceae</taxon>
        <taxon>Pseudomonas</taxon>
    </lineage>
</organism>
<comment type="subunit">
    <text evidence="6">Homodimer.</text>
</comment>
<evidence type="ECO:0000313" key="9">
    <source>
        <dbReference type="Proteomes" id="UP000517547"/>
    </source>
</evidence>
<dbReference type="EC" id="1.6.5.-" evidence="6"/>
<sequence length="226" mass="24622">MRVLHVTCSPRGRASESQRLSQTLINELIEHHRGHDVVITERGVGALAHIDGAHAQASSKRREPVDTLGASGTLLQSEQLIRELESADYVVIATPMHNLTVPSTLKAWLDHVVQVDRTFRITPAGKVGTLRDRPVLVAIASGGLFSSENAQQPDFLRPYLKAVLATIGLLDVTFFSVEGTAQHPDALDLRREKAQQAVVHHVLNHLAKPPAPGPFAQKHATSHPET</sequence>
<dbReference type="Pfam" id="PF02525">
    <property type="entry name" value="Flavodoxin_2"/>
    <property type="match status" value="1"/>
</dbReference>
<comment type="function">
    <text evidence="6">Also exhibits azoreductase activity. Catalyzes the reductive cleavage of the azo bond in aromatic azo compounds to the corresponding amines.</text>
</comment>
<dbReference type="InterPro" id="IPR023048">
    <property type="entry name" value="NADH:quinone_OxRdtase_FMN_depd"/>
</dbReference>
<dbReference type="Gene3D" id="3.40.50.360">
    <property type="match status" value="1"/>
</dbReference>